<dbReference type="PANTHER" id="PTHR35802:SF1">
    <property type="entry name" value="PROTEASE SYNTHASE AND SPORULATION PROTEIN PAI 2"/>
    <property type="match status" value="1"/>
</dbReference>
<dbReference type="Pfam" id="PF04299">
    <property type="entry name" value="FMN_bind_2"/>
    <property type="match status" value="1"/>
</dbReference>
<dbReference type="SUPFAM" id="SSF50475">
    <property type="entry name" value="FMN-binding split barrel"/>
    <property type="match status" value="1"/>
</dbReference>
<proteinExistence type="predicted"/>
<protein>
    <submittedName>
        <fullName evidence="1">Transcriptional regulator</fullName>
    </submittedName>
</protein>
<dbReference type="AlphaFoldDB" id="A0A0C6FNV3"/>
<evidence type="ECO:0000313" key="2">
    <source>
        <dbReference type="Proteomes" id="UP000061432"/>
    </source>
</evidence>
<dbReference type="OrthoDB" id="9794948at2"/>
<dbReference type="PIRSF" id="PIRSF010372">
    <property type="entry name" value="PaiB"/>
    <property type="match status" value="1"/>
</dbReference>
<geneLocation type="plasmid" evidence="2">
    <name>pMaq22A_1p DNA</name>
</geneLocation>
<dbReference type="InterPro" id="IPR007396">
    <property type="entry name" value="TR_PAI2-type"/>
</dbReference>
<dbReference type="KEGG" id="maqu:Maq22A_1p32395"/>
<dbReference type="EMBL" id="AP014705">
    <property type="protein sequence ID" value="BAQ48792.1"/>
    <property type="molecule type" value="Genomic_DNA"/>
</dbReference>
<accession>A0A0C6FNV3</accession>
<organism evidence="1 2">
    <name type="scientific">Methylobacterium aquaticum</name>
    <dbReference type="NCBI Taxonomy" id="270351"/>
    <lineage>
        <taxon>Bacteria</taxon>
        <taxon>Pseudomonadati</taxon>
        <taxon>Pseudomonadota</taxon>
        <taxon>Alphaproteobacteria</taxon>
        <taxon>Hyphomicrobiales</taxon>
        <taxon>Methylobacteriaceae</taxon>
        <taxon>Methylobacterium</taxon>
    </lineage>
</organism>
<dbReference type="PANTHER" id="PTHR35802">
    <property type="entry name" value="PROTEASE SYNTHASE AND SPORULATION PROTEIN PAI 2"/>
    <property type="match status" value="1"/>
</dbReference>
<evidence type="ECO:0000313" key="1">
    <source>
        <dbReference type="EMBL" id="BAQ48792.1"/>
    </source>
</evidence>
<dbReference type="PATRIC" id="fig|270351.10.peg.5795"/>
<name>A0A0C6FNV3_9HYPH</name>
<gene>
    <name evidence="1" type="primary">paiB</name>
    <name evidence="1" type="ORF">Maq22A_1p32395</name>
</gene>
<dbReference type="Gene3D" id="2.30.110.10">
    <property type="entry name" value="Electron Transport, Fmn-binding Protein, Chain A"/>
    <property type="match status" value="1"/>
</dbReference>
<dbReference type="Proteomes" id="UP000061432">
    <property type="component" value="Plasmid pMaq22A_1p"/>
</dbReference>
<dbReference type="InterPro" id="IPR012349">
    <property type="entry name" value="Split_barrel_FMN-bd"/>
</dbReference>
<reference evidence="1 2" key="1">
    <citation type="journal article" date="2015" name="Genome Announc.">
        <title>Complete Genome Sequence of Methylobacterium aquaticum Strain 22A, Isolated from Racomitrium japonicum Moss.</title>
        <authorList>
            <person name="Tani A."/>
            <person name="Ogura Y."/>
            <person name="Hayashi T."/>
            <person name="Kimbara K."/>
        </authorList>
    </citation>
    <scope>NUCLEOTIDE SEQUENCE [LARGE SCALE GENOMIC DNA]</scope>
    <source>
        <strain evidence="1 2">MA-22A</strain>
        <plasmid evidence="2">Plasmid pMaq22A_1p DNA</plasmid>
    </source>
</reference>
<keyword evidence="1" id="KW-0614">Plasmid</keyword>
<sequence>MYVPPAFRETDEAAIHETMRAAPLASLVTATADGLLCTPLPLLLAPEEGERGVLYGHLARANPHWRAPALAESLAIFSGPDAYVTPSWYATKRETGKVVPTWNYVAIHAYGTAEFFDQPDRLLAVVTRLTGRHEGERTAPWAVADAPADFVAAQLRGIVGLRLPIARLEGKRKMSQNRSAADRAGVAAGLAAGDDGARRVAALIPEG</sequence>
<dbReference type="RefSeq" id="WP_060849983.1">
    <property type="nucleotide sequence ID" value="NZ_AP014705.1"/>
</dbReference>
<reference evidence="2" key="2">
    <citation type="submission" date="2015-01" db="EMBL/GenBank/DDBJ databases">
        <title>Complete genome sequence of Methylobacterium aquaticum strain 22A.</title>
        <authorList>
            <person name="Tani A."/>
            <person name="Ogura Y."/>
            <person name="Hayashi T."/>
        </authorList>
    </citation>
    <scope>NUCLEOTIDE SEQUENCE [LARGE SCALE GENOMIC DNA]</scope>
    <source>
        <strain evidence="2">MA-22A</strain>
        <plasmid evidence="2">Plasmid pMaq22A_1p DNA</plasmid>
    </source>
</reference>